<keyword evidence="2" id="KW-0653">Protein transport</keyword>
<keyword evidence="1" id="KW-0813">Transport</keyword>
<feature type="compositionally biased region" description="Low complexity" evidence="3">
    <location>
        <begin position="238"/>
        <end position="258"/>
    </location>
</feature>
<evidence type="ECO:0000256" key="2">
    <source>
        <dbReference type="ARBA" id="ARBA00022927"/>
    </source>
</evidence>
<feature type="compositionally biased region" description="Polar residues" evidence="3">
    <location>
        <begin position="9"/>
        <end position="20"/>
    </location>
</feature>
<feature type="region of interest" description="Disordered" evidence="3">
    <location>
        <begin position="221"/>
        <end position="267"/>
    </location>
</feature>
<dbReference type="InterPro" id="IPR032629">
    <property type="entry name" value="DCB_dom"/>
</dbReference>
<dbReference type="GO" id="GO:0015031">
    <property type="term" value="P:protein transport"/>
    <property type="evidence" value="ECO:0007669"/>
    <property type="project" value="UniProtKB-KW"/>
</dbReference>
<feature type="compositionally biased region" description="Basic and acidic residues" evidence="3">
    <location>
        <begin position="221"/>
        <end position="231"/>
    </location>
</feature>
<dbReference type="AlphaFoldDB" id="A0A2S2NW36"/>
<sequence>MAHRRLAGGTSSPSSSVTDNENAIRLLESLQNDFKSLSMETKKKYPQIKEASEEAIVKLRNSAAVAADHLQQQQQQQPHHHHHQIYYVVNQILYPVVQGCETKEPKIVKMCLGTIQKLITHRAVDQKGARYITDTLWMLMESGTEHVKVLQSVTLLLTTDCVVRGETLARNLVLCFRLHFTKDSQAVINTAGATVRQLVALVFERVMHEDEQLEQQLKDCSEDDNGHDAQHQRNGIESSAPPQDQRQQQSNRTQPLPQLHHHHQYNGSNISGNDNIAAVSSLNPCAADAYHMFQDLVRLVNTDRPYWLVGMTEMTRTFGLELLESVLSDFQPVFYKVIYCYIHSKSYLQLWR</sequence>
<evidence type="ECO:0000259" key="4">
    <source>
        <dbReference type="Pfam" id="PF12783"/>
    </source>
</evidence>
<dbReference type="InterPro" id="IPR032691">
    <property type="entry name" value="Mon2/Sec7/BIG1-like_HUS"/>
</dbReference>
<dbReference type="EMBL" id="GGMR01008653">
    <property type="protein sequence ID" value="MBY21272.1"/>
    <property type="molecule type" value="Transcribed_RNA"/>
</dbReference>
<name>A0A2S2NW36_SCHGA</name>
<dbReference type="Pfam" id="PF12783">
    <property type="entry name" value="Sec7-like_HUS"/>
    <property type="match status" value="1"/>
</dbReference>
<gene>
    <name evidence="6" type="primary">mon2_2</name>
    <name evidence="6" type="ORF">g.93962</name>
</gene>
<feature type="domain" description="Mon2/Sec7/BIG1-like HUS" evidence="4">
    <location>
        <begin position="286"/>
        <end position="335"/>
    </location>
</feature>
<feature type="domain" description="Mon2/Sec7/BIG1-like dimerisation and cyclophilin-binding" evidence="5">
    <location>
        <begin position="22"/>
        <end position="210"/>
    </location>
</feature>
<evidence type="ECO:0000256" key="1">
    <source>
        <dbReference type="ARBA" id="ARBA00022448"/>
    </source>
</evidence>
<organism evidence="6">
    <name type="scientific">Schizaphis graminum</name>
    <name type="common">Green bug aphid</name>
    <dbReference type="NCBI Taxonomy" id="13262"/>
    <lineage>
        <taxon>Eukaryota</taxon>
        <taxon>Metazoa</taxon>
        <taxon>Ecdysozoa</taxon>
        <taxon>Arthropoda</taxon>
        <taxon>Hexapoda</taxon>
        <taxon>Insecta</taxon>
        <taxon>Pterygota</taxon>
        <taxon>Neoptera</taxon>
        <taxon>Paraneoptera</taxon>
        <taxon>Hemiptera</taxon>
        <taxon>Sternorrhyncha</taxon>
        <taxon>Aphidomorpha</taxon>
        <taxon>Aphidoidea</taxon>
        <taxon>Aphididae</taxon>
        <taxon>Aphidini</taxon>
        <taxon>Schizaphis</taxon>
    </lineage>
</organism>
<feature type="region of interest" description="Disordered" evidence="3">
    <location>
        <begin position="1"/>
        <end position="20"/>
    </location>
</feature>
<protein>
    <submittedName>
        <fullName evidence="6">Protein MON2</fullName>
    </submittedName>
</protein>
<dbReference type="Pfam" id="PF16213">
    <property type="entry name" value="DCB"/>
    <property type="match status" value="1"/>
</dbReference>
<evidence type="ECO:0000313" key="6">
    <source>
        <dbReference type="EMBL" id="MBY21272.1"/>
    </source>
</evidence>
<proteinExistence type="predicted"/>
<evidence type="ECO:0000256" key="3">
    <source>
        <dbReference type="SAM" id="MobiDB-lite"/>
    </source>
</evidence>
<reference evidence="6" key="1">
    <citation type="submission" date="2018-04" db="EMBL/GenBank/DDBJ databases">
        <title>Transcriptome of Schizaphis graminum biotype I.</title>
        <authorList>
            <person name="Scully E.D."/>
            <person name="Geib S.M."/>
            <person name="Palmer N.A."/>
            <person name="Koch K."/>
            <person name="Bradshaw J."/>
            <person name="Heng-Moss T."/>
            <person name="Sarath G."/>
        </authorList>
    </citation>
    <scope>NUCLEOTIDE SEQUENCE</scope>
</reference>
<evidence type="ECO:0000259" key="5">
    <source>
        <dbReference type="Pfam" id="PF16213"/>
    </source>
</evidence>
<accession>A0A2S2NW36</accession>